<dbReference type="AlphaFoldDB" id="A0A7X1TSD2"/>
<dbReference type="EMBL" id="WBSL01000008">
    <property type="protein sequence ID" value="MPY67690.1"/>
    <property type="molecule type" value="Genomic_DNA"/>
</dbReference>
<feature type="coiled-coil region" evidence="1">
    <location>
        <begin position="517"/>
        <end position="592"/>
    </location>
</feature>
<dbReference type="SUPFAM" id="SSF52490">
    <property type="entry name" value="Tubulin nucleotide-binding domain-like"/>
    <property type="match status" value="1"/>
</dbReference>
<keyword evidence="4" id="KW-1185">Reference proteome</keyword>
<accession>A0A7X1TSD2</accession>
<evidence type="ECO:0000256" key="1">
    <source>
        <dbReference type="SAM" id="Coils"/>
    </source>
</evidence>
<dbReference type="InterPro" id="IPR036525">
    <property type="entry name" value="Tubulin/FtsZ_GTPase_sf"/>
</dbReference>
<evidence type="ECO:0008006" key="5">
    <source>
        <dbReference type="Google" id="ProtNLM"/>
    </source>
</evidence>
<dbReference type="Gene3D" id="3.40.50.1440">
    <property type="entry name" value="Tubulin/FtsZ, GTPase domain"/>
    <property type="match status" value="1"/>
</dbReference>
<reference evidence="2 4" key="1">
    <citation type="submission" date="2019-10" db="EMBL/GenBank/DDBJ databases">
        <title>Deinococcus sp. isolated from soil.</title>
        <authorList>
            <person name="Li Y."/>
            <person name="Wang J."/>
        </authorList>
    </citation>
    <scope>NUCLEOTIDE SEQUENCE [LARGE SCALE GENOMIC DNA]</scope>
    <source>
        <strain evidence="2 4">SDU3-2</strain>
    </source>
</reference>
<dbReference type="Pfam" id="PF13809">
    <property type="entry name" value="Tubulin_2"/>
    <property type="match status" value="1"/>
</dbReference>
<protein>
    <recommendedName>
        <fullName evidence="5">Tubulin like</fullName>
    </recommendedName>
</protein>
<evidence type="ECO:0000313" key="3">
    <source>
        <dbReference type="EMBL" id="MPY67746.1"/>
    </source>
</evidence>
<evidence type="ECO:0000313" key="4">
    <source>
        <dbReference type="Proteomes" id="UP000484842"/>
    </source>
</evidence>
<dbReference type="Proteomes" id="UP000484842">
    <property type="component" value="Unassembled WGS sequence"/>
</dbReference>
<dbReference type="EMBL" id="WBSL01000008">
    <property type="protein sequence ID" value="MPY67746.1"/>
    <property type="molecule type" value="Genomic_DNA"/>
</dbReference>
<keyword evidence="1" id="KW-0175">Coiled coil</keyword>
<name>A0A7X1TSD2_9DEIO</name>
<comment type="caution">
    <text evidence="2">The sequence shown here is derived from an EMBL/GenBank/DDBJ whole genome shotgun (WGS) entry which is preliminary data.</text>
</comment>
<evidence type="ECO:0000313" key="2">
    <source>
        <dbReference type="EMBL" id="MPY67690.1"/>
    </source>
</evidence>
<gene>
    <name evidence="2" type="ORF">F8S09_13530</name>
    <name evidence="3" type="ORF">F8S09_13830</name>
</gene>
<organism evidence="2 4">
    <name type="scientific">Deinococcus terrestris</name>
    <dbReference type="NCBI Taxonomy" id="2651870"/>
    <lineage>
        <taxon>Bacteria</taxon>
        <taxon>Thermotogati</taxon>
        <taxon>Deinococcota</taxon>
        <taxon>Deinococci</taxon>
        <taxon>Deinococcales</taxon>
        <taxon>Deinococcaceae</taxon>
        <taxon>Deinococcus</taxon>
    </lineage>
</organism>
<proteinExistence type="predicted"/>
<sequence>MRNMEVTKTLVIGLGSTGTRVANNLLRRLDWQYGAAGRAPWVEFMAIETNNNEPSPLRARGDFFPIGLDARIYGQILQDPQSYRKINLESWADMTTLRKLKDTEGGAGNIRMIGRLTFMTDPNFTTIKRALQDRINRLRKLQSSEAQERRGPLHDGSNPTLSFASGGEIRVFVVGTLCGGTGSGLLPDFGYFVKSLPLKETEKVIGIFTLPHENLTSVTASNADRLKKNAYHALLELNHYHQSQGGQLTPIQYPDGTQANMGLEPYDLPYLVSPSAPSKTAEAELNELVADRIFINIISPESDPYSTAVDAPQPDRDHQAHVFSTFGLSVVEFPAAQIAEAAAKKLLLGALKEWHAHKPDRVSDLTTAIGTDWGSLVPAYLQQPPEDWQKEVTAAVNSELGAAKLDFGKLDRSLASLRQAVAPDGALSDQLRARRDQVTERIYQAFSDHAAEVLLDRTRGPRVLAAEVEYLLEGLQGLHEAARANTAVSQAEAADAWDKVETQVGRLKAEVGRVSFLNKNRSKIEAAQNDLRSAMRAFAKIQMESALYASIQTHRKYGEIDFGVAEHLQRLLQQVQSNLSSLDSRITAVKNRLAADVEAKSATLPPVNGLVLFEPRTTVQEEYARALEAGKTSSVQHLDNIEARHFEELIRGWTDLPGVVVPSSRQLERTWISAPFDPRGEHLLPAETMSRLLSQASRPFSAVLAQENVVERVSRERELRPTLDGQLHNAAERARPFLHLNKQKAVEGNRSPIMERESVFIPADTNPMSVAAFKGVVANVFSSTNGRDAVSADPTRALFLQEYFRFPLRGLDQVLGSGGLHSAECQDFPTFHTRRDVQWYGLSRREAQLLEDAEEALIIGVLLGELTIRNGIVMPWTPTGFGDRDFRRLPINLAEAARVLARGEQDQDGFSLLGALPTLQARIDHHWKRPELDPAQSSQEFVQQLQTRLGEFYRQGRAGQIQGWGDQAWAGERLSKFTAKHTSLHEATMLLYPPPAATVNALTLRKDQQGRWGGYAPKDGLYCPQCGGLVGEDVQDAARNGWRCFTDSSHYYGPGAA</sequence>
<dbReference type="InterPro" id="IPR025904">
    <property type="entry name" value="Tubulin-like"/>
</dbReference>